<accession>A0ABM9D8Y8</accession>
<proteinExistence type="inferred from homology"/>
<name>A0ABM9D8Y8_9BACT</name>
<dbReference type="SUPFAM" id="SSF143120">
    <property type="entry name" value="YefM-like"/>
    <property type="match status" value="1"/>
</dbReference>
<evidence type="ECO:0000256" key="1">
    <source>
        <dbReference type="ARBA" id="ARBA00009981"/>
    </source>
</evidence>
<dbReference type="Gene3D" id="3.40.1620.10">
    <property type="entry name" value="YefM-like domain"/>
    <property type="match status" value="1"/>
</dbReference>
<reference evidence="2 3" key="1">
    <citation type="submission" date="2022-03" db="EMBL/GenBank/DDBJ databases">
        <authorList>
            <person name="Koch H."/>
        </authorList>
    </citation>
    <scope>NUCLEOTIDE SEQUENCE [LARGE SCALE GENOMIC DNA]</scope>
    <source>
        <strain evidence="2 3">G1</strain>
    </source>
</reference>
<keyword evidence="3" id="KW-1185">Reference proteome</keyword>
<sequence length="91" mass="10142">MNALTAQELKRRGVAAVEELLGNGPVHVIKRNRPAFVVLSEEEYAKLSSGYGEPAVEGWTVSDLFSRPAWGSRTKEELDARLKEERDAWGD</sequence>
<dbReference type="EMBL" id="OW150024">
    <property type="protein sequence ID" value="CAH2030832.1"/>
    <property type="molecule type" value="Genomic_DNA"/>
</dbReference>
<evidence type="ECO:0000313" key="2">
    <source>
        <dbReference type="EMBL" id="CAH2030832.1"/>
    </source>
</evidence>
<dbReference type="Proteomes" id="UP001295463">
    <property type="component" value="Chromosome"/>
</dbReference>
<organism evidence="2 3">
    <name type="scientific">Trichlorobacter ammonificans</name>
    <dbReference type="NCBI Taxonomy" id="2916410"/>
    <lineage>
        <taxon>Bacteria</taxon>
        <taxon>Pseudomonadati</taxon>
        <taxon>Thermodesulfobacteriota</taxon>
        <taxon>Desulfuromonadia</taxon>
        <taxon>Geobacterales</taxon>
        <taxon>Geobacteraceae</taxon>
        <taxon>Trichlorobacter</taxon>
    </lineage>
</organism>
<protein>
    <submittedName>
        <fullName evidence="2">Antitoxin</fullName>
    </submittedName>
</protein>
<dbReference type="RefSeq" id="WP_305731704.1">
    <property type="nucleotide sequence ID" value="NZ_OW150024.1"/>
</dbReference>
<gene>
    <name evidence="2" type="ORF">GEAMG1_1018</name>
</gene>
<dbReference type="InterPro" id="IPR036165">
    <property type="entry name" value="YefM-like_sf"/>
</dbReference>
<comment type="similarity">
    <text evidence="1">Belongs to the phD/YefM antitoxin family.</text>
</comment>
<evidence type="ECO:0000313" key="3">
    <source>
        <dbReference type="Proteomes" id="UP001295463"/>
    </source>
</evidence>